<evidence type="ECO:0000313" key="4">
    <source>
        <dbReference type="Proteomes" id="UP000005446"/>
    </source>
</evidence>
<accession>H0EI11</accession>
<sequence length="631" mass="69645">MQVYEDHNGQSFLQSITEVATPSLHASQDDSALSQNIAEVQNALEKLTEVRPESAGSSKPFVKKNSDSQVLVKQSSSHPPIESTTIAPESDDYLIPRLKSILARVSSFPSAVENHERRLDRLENTSFTNPVVEDLQEGHNVMDTRVADLENRLLDLENAQKILNDGSSVSSRHVVEGSFISTTSSAMISAAIDQIDPSRIEALEDHVAELRACAPPSHNRPWEVEVVFVPFGSDLPGVWSSQPPSAQRSRFREESCADDNWTQTQNQSLAAIQASLAAHEHTSAWERSTDDLATEESVDWLTAKACGRGSRIDERLRSRGLVRTINVKGPDARDVQAAIMQAFGEVPGLLVEDPFTTHENDETNTIPSSLSHYLGLQASWIPLRKLHKNSSLQFLNTSEMVTPALWTVQFLASSVAMRTSGLRRLYVTQRDSYIQHHGDVADWSWQKLRQLPRVYSDESIPLKSPAPSAKRRITSFEQEAQSSPIIAASTSSSSVALKRRRVSRSPSRSGDTPLWGIGPPSPQLASEETSSKRPTTPFAYATPHSNAPYVDTRPHQGEDIEIWQDDDDEGSATNELSDAAPESEDWEQNALSDFEPDKGATNDVAHDEWRGVDDGMGYDSRPAAGFRVALH</sequence>
<organism evidence="3 4">
    <name type="scientific">Glarea lozoyensis (strain ATCC 74030 / MF5533)</name>
    <dbReference type="NCBI Taxonomy" id="1104152"/>
    <lineage>
        <taxon>Eukaryota</taxon>
        <taxon>Fungi</taxon>
        <taxon>Dikarya</taxon>
        <taxon>Ascomycota</taxon>
        <taxon>Pezizomycotina</taxon>
        <taxon>Leotiomycetes</taxon>
        <taxon>Helotiales</taxon>
        <taxon>Helotiaceae</taxon>
        <taxon>Glarea</taxon>
    </lineage>
</organism>
<dbReference type="EMBL" id="AGUE01000044">
    <property type="protein sequence ID" value="EHL01804.1"/>
    <property type="molecule type" value="Genomic_DNA"/>
</dbReference>
<feature type="region of interest" description="Disordered" evidence="2">
    <location>
        <begin position="565"/>
        <end position="621"/>
    </location>
</feature>
<evidence type="ECO:0000256" key="1">
    <source>
        <dbReference type="SAM" id="Coils"/>
    </source>
</evidence>
<feature type="compositionally biased region" description="Polar residues" evidence="2">
    <location>
        <begin position="523"/>
        <end position="534"/>
    </location>
</feature>
<proteinExistence type="predicted"/>
<name>H0EI11_GLAL7</name>
<evidence type="ECO:0000313" key="3">
    <source>
        <dbReference type="EMBL" id="EHL01804.1"/>
    </source>
</evidence>
<keyword evidence="1" id="KW-0175">Coiled coil</keyword>
<feature type="region of interest" description="Disordered" evidence="2">
    <location>
        <begin position="49"/>
        <end position="88"/>
    </location>
</feature>
<feature type="compositionally biased region" description="Low complexity" evidence="2">
    <location>
        <begin position="482"/>
        <end position="494"/>
    </location>
</feature>
<gene>
    <name evidence="3" type="ORF">M7I_2156</name>
</gene>
<dbReference type="HOGENOM" id="CLU_006963_0_0_1"/>
<comment type="caution">
    <text evidence="3">The sequence shown here is derived from an EMBL/GenBank/DDBJ whole genome shotgun (WGS) entry which is preliminary data.</text>
</comment>
<dbReference type="OrthoDB" id="5427134at2759"/>
<evidence type="ECO:0000256" key="2">
    <source>
        <dbReference type="SAM" id="MobiDB-lite"/>
    </source>
</evidence>
<protein>
    <submittedName>
        <fullName evidence="3">Uncharacterized protein</fullName>
    </submittedName>
</protein>
<feature type="compositionally biased region" description="Polar residues" evidence="2">
    <location>
        <begin position="67"/>
        <end position="87"/>
    </location>
</feature>
<feature type="compositionally biased region" description="Basic and acidic residues" evidence="2">
    <location>
        <begin position="595"/>
        <end position="613"/>
    </location>
</feature>
<dbReference type="Proteomes" id="UP000005446">
    <property type="component" value="Unassembled WGS sequence"/>
</dbReference>
<reference evidence="3 4" key="1">
    <citation type="journal article" date="2012" name="Eukaryot. Cell">
        <title>Genome sequence of the fungus Glarea lozoyensis: the first genome sequence of a species from the Helotiaceae family.</title>
        <authorList>
            <person name="Youssar L."/>
            <person name="Gruening B.A."/>
            <person name="Erxleben A."/>
            <person name="Guenther S."/>
            <person name="Huettel W."/>
        </authorList>
    </citation>
    <scope>NUCLEOTIDE SEQUENCE [LARGE SCALE GENOMIC DNA]</scope>
    <source>
        <strain evidence="4">ATCC 74030 / MF5533</strain>
    </source>
</reference>
<keyword evidence="4" id="KW-1185">Reference proteome</keyword>
<dbReference type="AlphaFoldDB" id="H0EI11"/>
<feature type="region of interest" description="Disordered" evidence="2">
    <location>
        <begin position="459"/>
        <end position="553"/>
    </location>
</feature>
<dbReference type="InParanoid" id="H0EI11"/>
<feature type="coiled-coil region" evidence="1">
    <location>
        <begin position="132"/>
        <end position="166"/>
    </location>
</feature>